<dbReference type="EMBL" id="JH603169">
    <property type="protein sequence ID" value="EIC21262.1"/>
    <property type="molecule type" value="Genomic_DNA"/>
</dbReference>
<dbReference type="GO" id="GO:0006355">
    <property type="term" value="P:regulation of DNA-templated transcription"/>
    <property type="evidence" value="ECO:0007669"/>
    <property type="project" value="InterPro"/>
</dbReference>
<dbReference type="InterPro" id="IPR014795">
    <property type="entry name" value="TacA_1-like"/>
</dbReference>
<evidence type="ECO:0008006" key="5">
    <source>
        <dbReference type="Google" id="ProtNLM"/>
    </source>
</evidence>
<evidence type="ECO:0000256" key="2">
    <source>
        <dbReference type="ARBA" id="ARBA00049988"/>
    </source>
</evidence>
<reference evidence="4" key="1">
    <citation type="submission" date="2011-06" db="EMBL/GenBank/DDBJ databases">
        <authorList>
            <consortium name="US DOE Joint Genome Institute (JGI-PGF)"/>
            <person name="Lucas S."/>
            <person name="Han J."/>
            <person name="Lapidus A."/>
            <person name="Cheng J.-F."/>
            <person name="Goodwin L."/>
            <person name="Pitluck S."/>
            <person name="Peters L."/>
            <person name="Land M.L."/>
            <person name="Hauser L."/>
            <person name="Vogl K."/>
            <person name="Liu Z."/>
            <person name="Overmann J."/>
            <person name="Frigaard N.-U."/>
            <person name="Bryant D.A."/>
            <person name="Woyke T.J."/>
        </authorList>
    </citation>
    <scope>NUCLEOTIDE SEQUENCE [LARGE SCALE GENOMIC DNA]</scope>
    <source>
        <strain evidence="4">970</strain>
    </source>
</reference>
<dbReference type="eggNOG" id="ENOG50338HC">
    <property type="taxonomic scope" value="Bacteria"/>
</dbReference>
<gene>
    <name evidence="3" type="ORF">Thi970DRAFT_01455</name>
</gene>
<evidence type="ECO:0000313" key="3">
    <source>
        <dbReference type="EMBL" id="EIC21262.1"/>
    </source>
</evidence>
<sequence length="99" mass="10814">MPPSGQLVTTVDERNDARMHFRTKPSIKATIHKAAVLSGLDDSSFALQAAYRAAVETIAAQEKTHLHPDDHAVFFAALDHAAEPTPALRAALKRSRERT</sequence>
<dbReference type="Pfam" id="PF08681">
    <property type="entry name" value="TacA1"/>
    <property type="match status" value="1"/>
</dbReference>
<evidence type="ECO:0000313" key="4">
    <source>
        <dbReference type="Proteomes" id="UP000002964"/>
    </source>
</evidence>
<dbReference type="HOGENOM" id="CLU_152494_3_4_6"/>
<keyword evidence="4" id="KW-1185">Reference proteome</keyword>
<reference evidence="3 4" key="2">
    <citation type="submission" date="2011-11" db="EMBL/GenBank/DDBJ databases">
        <authorList>
            <consortium name="US DOE Joint Genome Institute"/>
            <person name="Lucas S."/>
            <person name="Han J."/>
            <person name="Lapidus A."/>
            <person name="Cheng J.-F."/>
            <person name="Goodwin L."/>
            <person name="Pitluck S."/>
            <person name="Peters L."/>
            <person name="Ovchinnikova G."/>
            <person name="Zhang X."/>
            <person name="Detter J.C."/>
            <person name="Han C."/>
            <person name="Tapia R."/>
            <person name="Land M."/>
            <person name="Hauser L."/>
            <person name="Kyrpides N."/>
            <person name="Ivanova N."/>
            <person name="Pagani I."/>
            <person name="Vogl K."/>
            <person name="Liu Z."/>
            <person name="Overmann J."/>
            <person name="Frigaard N.-U."/>
            <person name="Bryant D."/>
            <person name="Woyke T."/>
        </authorList>
    </citation>
    <scope>NUCLEOTIDE SEQUENCE [LARGE SCALE GENOMIC DNA]</scope>
    <source>
        <strain evidence="3 4">970</strain>
    </source>
</reference>
<dbReference type="PANTHER" id="PTHR35401:SF2">
    <property type="entry name" value="ABC-TYPE TRANSPORT SYSTEM"/>
    <property type="match status" value="1"/>
</dbReference>
<dbReference type="RefSeq" id="WP_009147848.1">
    <property type="nucleotide sequence ID" value="NZ_JH603169.1"/>
</dbReference>
<accession>H8Z0G1</accession>
<dbReference type="STRING" id="631362.Thi970DRAFT_01455"/>
<keyword evidence="1" id="KW-1277">Toxin-antitoxin system</keyword>
<dbReference type="OrthoDB" id="7569726at2"/>
<comment type="similarity">
    <text evidence="2">Belongs to the TacA antitoxin family.</text>
</comment>
<dbReference type="InterPro" id="IPR010985">
    <property type="entry name" value="Ribbon_hlx_hlx"/>
</dbReference>
<organism evidence="3 4">
    <name type="scientific">Thiorhodovibrio frisius</name>
    <dbReference type="NCBI Taxonomy" id="631362"/>
    <lineage>
        <taxon>Bacteria</taxon>
        <taxon>Pseudomonadati</taxon>
        <taxon>Pseudomonadota</taxon>
        <taxon>Gammaproteobacteria</taxon>
        <taxon>Chromatiales</taxon>
        <taxon>Chromatiaceae</taxon>
        <taxon>Thiorhodovibrio</taxon>
    </lineage>
</organism>
<name>H8Z0G1_9GAMM</name>
<protein>
    <recommendedName>
        <fullName evidence="5">DUF1778 domain-containing protein</fullName>
    </recommendedName>
</protein>
<dbReference type="Gene3D" id="1.20.5.780">
    <property type="entry name" value="Single helix bin"/>
    <property type="match status" value="1"/>
</dbReference>
<dbReference type="PANTHER" id="PTHR35401">
    <property type="entry name" value="COPG FAMILY HELIX-TURN-HELIX PROTEIN-RELATED-RELATED"/>
    <property type="match status" value="1"/>
</dbReference>
<dbReference type="AlphaFoldDB" id="H8Z0G1"/>
<proteinExistence type="inferred from homology"/>
<dbReference type="Proteomes" id="UP000002964">
    <property type="component" value="Unassembled WGS sequence"/>
</dbReference>
<dbReference type="SUPFAM" id="SSF47598">
    <property type="entry name" value="Ribbon-helix-helix"/>
    <property type="match status" value="1"/>
</dbReference>
<evidence type="ECO:0000256" key="1">
    <source>
        <dbReference type="ARBA" id="ARBA00022649"/>
    </source>
</evidence>